<evidence type="ECO:0000256" key="2">
    <source>
        <dbReference type="ARBA" id="ARBA00022448"/>
    </source>
</evidence>
<dbReference type="InterPro" id="IPR045016">
    <property type="entry name" value="NhaD-like"/>
</dbReference>
<evidence type="ECO:0000256" key="7">
    <source>
        <dbReference type="ARBA" id="ARBA00023065"/>
    </source>
</evidence>
<comment type="similarity">
    <text evidence="10">Belongs to the NhaD Na(+)/H(+) (TC 2.A.62) antiporter family.</text>
</comment>
<feature type="transmembrane region" description="Helical" evidence="11">
    <location>
        <begin position="353"/>
        <end position="374"/>
    </location>
</feature>
<feature type="transmembrane region" description="Helical" evidence="11">
    <location>
        <begin position="386"/>
        <end position="408"/>
    </location>
</feature>
<keyword evidence="7" id="KW-0406">Ion transport</keyword>
<evidence type="ECO:0000256" key="10">
    <source>
        <dbReference type="ARBA" id="ARBA00025753"/>
    </source>
</evidence>
<evidence type="ECO:0000256" key="4">
    <source>
        <dbReference type="ARBA" id="ARBA00022692"/>
    </source>
</evidence>
<feature type="transmembrane region" description="Helical" evidence="11">
    <location>
        <begin position="420"/>
        <end position="444"/>
    </location>
</feature>
<keyword evidence="9" id="KW-0739">Sodium transport</keyword>
<feature type="domain" description="Citrate transporter-like" evidence="12">
    <location>
        <begin position="63"/>
        <end position="427"/>
    </location>
</feature>
<dbReference type="Pfam" id="PF03600">
    <property type="entry name" value="CitMHS"/>
    <property type="match status" value="1"/>
</dbReference>
<feature type="transmembrane region" description="Helical" evidence="11">
    <location>
        <begin position="225"/>
        <end position="244"/>
    </location>
</feature>
<keyword evidence="4 11" id="KW-0812">Transmembrane</keyword>
<protein>
    <submittedName>
        <fullName evidence="13">Sodium:proton antiporter NhaD</fullName>
    </submittedName>
</protein>
<evidence type="ECO:0000256" key="9">
    <source>
        <dbReference type="ARBA" id="ARBA00023201"/>
    </source>
</evidence>
<keyword evidence="2" id="KW-0813">Transport</keyword>
<evidence type="ECO:0000256" key="5">
    <source>
        <dbReference type="ARBA" id="ARBA00022989"/>
    </source>
</evidence>
<sequence>MLRVNYLFGLVSLIFPELVSADSAPAAPQTFHLDLTQHWVGYFSLVVMIVAYISAMLEDVTNLRKSKPMLLAAALIWFVIVLAYQQHGNSLPATTAFKGNLQAYIELLLFIMVSMTYLNAMEDMGIFNALKIWLVSKDLSYRRLFWITGFLVFLISCIVNGLTAGLLMGAVVVAVGKNSPRFVSLGCLNIVIATNAGGTFSPLGGISTLFVWQHGMLGFTEFFKLFVPCLVNFLVPAAAMHFALPKDKPIVEPEQISLPRGAKRILFLFGVTISLAVGFDMALGLPAAAGMMAGLSLLQFFYFYLQKSDKPSSSQQSEFSLFFGGGDVNLMTNEAKRLDIFDKVGRLEWDTLLFFYGAMMGIGGLGFIGYLDAISQVLYGQFSPTLANVMIGLSSAFVDNGTLMFAVLTMHPDIPQGQWLLLTLTLGVGGSLLAIGSAPGIGLMGQAKGQYTFASHMKWCPVILLAYFASIGTHMLVNAGSF</sequence>
<evidence type="ECO:0000256" key="11">
    <source>
        <dbReference type="SAM" id="Phobius"/>
    </source>
</evidence>
<feature type="transmembrane region" description="Helical" evidence="11">
    <location>
        <begin position="288"/>
        <end position="305"/>
    </location>
</feature>
<feature type="transmembrane region" description="Helical" evidence="11">
    <location>
        <begin position="37"/>
        <end position="57"/>
    </location>
</feature>
<feature type="transmembrane region" description="Helical" evidence="11">
    <location>
        <begin position="69"/>
        <end position="86"/>
    </location>
</feature>
<dbReference type="NCBIfam" id="NF038006">
    <property type="entry name" value="NhaD_1"/>
    <property type="match status" value="1"/>
</dbReference>
<keyword evidence="5 11" id="KW-1133">Transmembrane helix</keyword>
<feature type="transmembrane region" description="Helical" evidence="11">
    <location>
        <begin position="144"/>
        <end position="175"/>
    </location>
</feature>
<accession>A0ABR9DKN8</accession>
<feature type="transmembrane region" description="Helical" evidence="11">
    <location>
        <begin position="456"/>
        <end position="477"/>
    </location>
</feature>
<evidence type="ECO:0000256" key="6">
    <source>
        <dbReference type="ARBA" id="ARBA00023053"/>
    </source>
</evidence>
<organism evidence="13 14">
    <name type="scientific">Methylomonas fluvii</name>
    <dbReference type="NCBI Taxonomy" id="1854564"/>
    <lineage>
        <taxon>Bacteria</taxon>
        <taxon>Pseudomonadati</taxon>
        <taxon>Pseudomonadota</taxon>
        <taxon>Gammaproteobacteria</taxon>
        <taxon>Methylococcales</taxon>
        <taxon>Methylococcaceae</taxon>
        <taxon>Methylomonas</taxon>
    </lineage>
</organism>
<dbReference type="InterPro" id="IPR004680">
    <property type="entry name" value="Cit_transptr-like_dom"/>
</dbReference>
<dbReference type="RefSeq" id="WP_192396325.1">
    <property type="nucleotide sequence ID" value="NZ_CAJHIU010000003.1"/>
</dbReference>
<comment type="subcellular location">
    <subcellularLocation>
        <location evidence="1">Membrane</location>
        <topology evidence="1">Multi-pass membrane protein</topology>
    </subcellularLocation>
</comment>
<keyword evidence="8 11" id="KW-0472">Membrane</keyword>
<gene>
    <name evidence="13" type="primary">nhaD</name>
    <name evidence="13" type="ORF">EBB_24920</name>
</gene>
<dbReference type="Proteomes" id="UP000641152">
    <property type="component" value="Unassembled WGS sequence"/>
</dbReference>
<evidence type="ECO:0000313" key="13">
    <source>
        <dbReference type="EMBL" id="MBD9363672.1"/>
    </source>
</evidence>
<comment type="caution">
    <text evidence="13">The sequence shown here is derived from an EMBL/GenBank/DDBJ whole genome shotgun (WGS) entry which is preliminary data.</text>
</comment>
<reference evidence="13 14" key="1">
    <citation type="submission" date="2020-09" db="EMBL/GenBank/DDBJ databases">
        <title>Methylomonas albis sp. nov. and Methylomonas fluvii sp. nov.: Two cold-adapted methanotrophs from the River Elbe and an amended description of Methylovulum psychrotolerans strain Eb1.</title>
        <authorList>
            <person name="Bussmann I.K."/>
            <person name="Klings K.-W."/>
            <person name="Warnstedt J."/>
            <person name="Hoppert M."/>
            <person name="Saborowski A."/>
            <person name="Horn F."/>
            <person name="Liebner S."/>
        </authorList>
    </citation>
    <scope>NUCLEOTIDE SEQUENCE [LARGE SCALE GENOMIC DNA]</scope>
    <source>
        <strain evidence="13 14">EbB</strain>
    </source>
</reference>
<evidence type="ECO:0000256" key="8">
    <source>
        <dbReference type="ARBA" id="ARBA00023136"/>
    </source>
</evidence>
<keyword evidence="3" id="KW-0050">Antiport</keyword>
<keyword evidence="14" id="KW-1185">Reference proteome</keyword>
<dbReference type="PANTHER" id="PTHR43269:SF2">
    <property type="entry name" value="SODIUM_PROTON ANTIPORTER 1-RELATED"/>
    <property type="match status" value="1"/>
</dbReference>
<evidence type="ECO:0000259" key="12">
    <source>
        <dbReference type="Pfam" id="PF03600"/>
    </source>
</evidence>
<dbReference type="EMBL" id="JACXST010000003">
    <property type="protein sequence ID" value="MBD9363672.1"/>
    <property type="molecule type" value="Genomic_DNA"/>
</dbReference>
<dbReference type="PANTHER" id="PTHR43269">
    <property type="entry name" value="SODIUM/PROTON ANTIPORTER 1-RELATED"/>
    <property type="match status" value="1"/>
</dbReference>
<evidence type="ECO:0000256" key="1">
    <source>
        <dbReference type="ARBA" id="ARBA00004141"/>
    </source>
</evidence>
<name>A0ABR9DKN8_9GAMM</name>
<feature type="transmembrane region" description="Helical" evidence="11">
    <location>
        <begin position="101"/>
        <end position="120"/>
    </location>
</feature>
<proteinExistence type="inferred from homology"/>
<keyword evidence="6" id="KW-0915">Sodium</keyword>
<evidence type="ECO:0000256" key="3">
    <source>
        <dbReference type="ARBA" id="ARBA00022449"/>
    </source>
</evidence>
<evidence type="ECO:0000313" key="14">
    <source>
        <dbReference type="Proteomes" id="UP000641152"/>
    </source>
</evidence>